<keyword evidence="3" id="KW-0808">Transferase</keyword>
<gene>
    <name evidence="7" type="ORF">IL334_005327</name>
</gene>
<dbReference type="SUPFAM" id="SSF50486">
    <property type="entry name" value="FMT C-terminal domain-like"/>
    <property type="match status" value="1"/>
</dbReference>
<protein>
    <recommendedName>
        <fullName evidence="2">methionyl-tRNA formyltransferase</fullName>
        <ecNumber evidence="2">2.1.2.9</ecNumber>
    </recommendedName>
</protein>
<keyword evidence="4" id="KW-0648">Protein biosynthesis</keyword>
<dbReference type="InterPro" id="IPR036477">
    <property type="entry name" value="Formyl_transf_N_sf"/>
</dbReference>
<evidence type="ECO:0000259" key="6">
    <source>
        <dbReference type="Pfam" id="PF02911"/>
    </source>
</evidence>
<name>A0ABZ1D2T6_9TREE</name>
<evidence type="ECO:0000256" key="1">
    <source>
        <dbReference type="ARBA" id="ARBA00010699"/>
    </source>
</evidence>
<evidence type="ECO:0000256" key="2">
    <source>
        <dbReference type="ARBA" id="ARBA00012261"/>
    </source>
</evidence>
<dbReference type="CDD" id="cd08646">
    <property type="entry name" value="FMT_core_Met-tRNA-FMT_N"/>
    <property type="match status" value="1"/>
</dbReference>
<accession>A0ABZ1D2T6</accession>
<dbReference type="InterPro" id="IPR041711">
    <property type="entry name" value="Met-tRNA-FMT_N"/>
</dbReference>
<dbReference type="PANTHER" id="PTHR11138:SF5">
    <property type="entry name" value="METHIONYL-TRNA FORMYLTRANSFERASE, MITOCHONDRIAL"/>
    <property type="match status" value="1"/>
</dbReference>
<organism evidence="7 8">
    <name type="scientific">Kwoniella shivajii</name>
    <dbReference type="NCBI Taxonomy" id="564305"/>
    <lineage>
        <taxon>Eukaryota</taxon>
        <taxon>Fungi</taxon>
        <taxon>Dikarya</taxon>
        <taxon>Basidiomycota</taxon>
        <taxon>Agaricomycotina</taxon>
        <taxon>Tremellomycetes</taxon>
        <taxon>Tremellales</taxon>
        <taxon>Cryptococcaceae</taxon>
        <taxon>Kwoniella</taxon>
    </lineage>
</organism>
<feature type="domain" description="Formyl transferase C-terminal" evidence="6">
    <location>
        <begin position="276"/>
        <end position="383"/>
    </location>
</feature>
<dbReference type="InterPro" id="IPR005793">
    <property type="entry name" value="Formyl_trans_C"/>
</dbReference>
<dbReference type="RefSeq" id="XP_062793091.1">
    <property type="nucleotide sequence ID" value="XM_062937040.1"/>
</dbReference>
<comment type="similarity">
    <text evidence="1">Belongs to the Fmt family.</text>
</comment>
<dbReference type="Proteomes" id="UP001329825">
    <property type="component" value="Chromosome 7"/>
</dbReference>
<proteinExistence type="inferred from homology"/>
<evidence type="ECO:0000313" key="8">
    <source>
        <dbReference type="Proteomes" id="UP001329825"/>
    </source>
</evidence>
<dbReference type="Pfam" id="PF02911">
    <property type="entry name" value="Formyl_trans_C"/>
    <property type="match status" value="1"/>
</dbReference>
<evidence type="ECO:0000259" key="5">
    <source>
        <dbReference type="Pfam" id="PF00551"/>
    </source>
</evidence>
<dbReference type="EMBL" id="CP141887">
    <property type="protein sequence ID" value="WRT68351.1"/>
    <property type="molecule type" value="Genomic_DNA"/>
</dbReference>
<dbReference type="InterPro" id="IPR002376">
    <property type="entry name" value="Formyl_transf_N"/>
</dbReference>
<keyword evidence="8" id="KW-1185">Reference proteome</keyword>
<feature type="domain" description="Formyl transferase N-terminal" evidence="5">
    <location>
        <begin position="149"/>
        <end position="253"/>
    </location>
</feature>
<evidence type="ECO:0000313" key="7">
    <source>
        <dbReference type="EMBL" id="WRT68351.1"/>
    </source>
</evidence>
<evidence type="ECO:0000256" key="4">
    <source>
        <dbReference type="ARBA" id="ARBA00022917"/>
    </source>
</evidence>
<dbReference type="EC" id="2.1.2.9" evidence="2"/>
<dbReference type="GeneID" id="87957458"/>
<dbReference type="PANTHER" id="PTHR11138">
    <property type="entry name" value="METHIONYL-TRNA FORMYLTRANSFERASE"/>
    <property type="match status" value="1"/>
</dbReference>
<dbReference type="SUPFAM" id="SSF53328">
    <property type="entry name" value="Formyltransferase"/>
    <property type="match status" value="1"/>
</dbReference>
<sequence length="396" mass="44266">MIFRSTAFSCSKRFPKYLNQHDPSNVRRTGGIFGYSLRYSSSSTSTSISTLTTNIDRYKILFCGSDEFSVASLKAVHQAKDLWESIDVVVPPEREIGRGGKHHKSLEKYTPILRQFAESNDLATHSVPQKGIKTWSPPSPFTSTDPSHLLLTASFGHIIPLRLLKLFPEDHRLNVHPSLLPRWRGAAPVQWTIATGDEGTGVSVQRLVKYSLGVDAGDIIGSVENIDVPGDATYNNFIPHLAELGGRLLVDALRKLRDGTATFIPQNRDQITFAPKITHETAQIKWSEQSAEEIDRLHRGIHHQVPLWSCILSTTAHLVSLRPLEPSEYPVDVPSEVGTARLLKQGKHRRLYVSCAKGTWLEVLEVQMAGKKALGIKEWWNGLPKDVRDKGEVKLY</sequence>
<reference evidence="7 8" key="1">
    <citation type="submission" date="2024-01" db="EMBL/GenBank/DDBJ databases">
        <title>Comparative genomics of Cryptococcus and Kwoniella reveals pathogenesis evolution and contrasting modes of karyotype evolution via chromosome fusion or intercentromeric recombination.</title>
        <authorList>
            <person name="Coelho M.A."/>
            <person name="David-Palma M."/>
            <person name="Shea T."/>
            <person name="Bowers K."/>
            <person name="McGinley-Smith S."/>
            <person name="Mohammad A.W."/>
            <person name="Gnirke A."/>
            <person name="Yurkov A.M."/>
            <person name="Nowrousian M."/>
            <person name="Sun S."/>
            <person name="Cuomo C.A."/>
            <person name="Heitman J."/>
        </authorList>
    </citation>
    <scope>NUCLEOTIDE SEQUENCE [LARGE SCALE GENOMIC DNA]</scope>
    <source>
        <strain evidence="7">CBS 11374</strain>
    </source>
</reference>
<dbReference type="InterPro" id="IPR011034">
    <property type="entry name" value="Formyl_transferase-like_C_sf"/>
</dbReference>
<dbReference type="Pfam" id="PF00551">
    <property type="entry name" value="Formyl_trans_N"/>
    <property type="match status" value="1"/>
</dbReference>
<evidence type="ECO:0000256" key="3">
    <source>
        <dbReference type="ARBA" id="ARBA00022679"/>
    </source>
</evidence>
<dbReference type="Gene3D" id="3.40.50.12230">
    <property type="match status" value="1"/>
</dbReference>